<dbReference type="OMA" id="NNEIYCL"/>
<keyword evidence="5" id="KW-0067">ATP-binding</keyword>
<evidence type="ECO:0000313" key="11">
    <source>
        <dbReference type="Proteomes" id="UP000220158"/>
    </source>
</evidence>
<evidence type="ECO:0000256" key="2">
    <source>
        <dbReference type="ARBA" id="ARBA00022679"/>
    </source>
</evidence>
<comment type="catalytic activity">
    <reaction evidence="6">
        <text>1D-myo-inositol 1,4,5-trisphosphate + 2 ATP = 1D-myo-inositol 1,3,4,5,6-pentakisphosphate + 2 ADP + 2 H(+)</text>
        <dbReference type="Rhea" id="RHEA:32359"/>
        <dbReference type="ChEBI" id="CHEBI:15378"/>
        <dbReference type="ChEBI" id="CHEBI:30616"/>
        <dbReference type="ChEBI" id="CHEBI:57733"/>
        <dbReference type="ChEBI" id="CHEBI:203600"/>
        <dbReference type="ChEBI" id="CHEBI:456216"/>
        <dbReference type="EC" id="2.7.1.151"/>
    </reaction>
</comment>
<comment type="similarity">
    <text evidence="1 8">Belongs to the inositol phosphokinase (IPK) family.</text>
</comment>
<dbReference type="InterPro" id="IPR038286">
    <property type="entry name" value="IPK_sf"/>
</dbReference>
<evidence type="ECO:0000256" key="6">
    <source>
        <dbReference type="ARBA" id="ARBA00036164"/>
    </source>
</evidence>
<protein>
    <recommendedName>
        <fullName evidence="8">Kinase</fullName>
        <ecNumber evidence="8">2.7.-.-</ecNumber>
    </recommendedName>
</protein>
<dbReference type="Gene3D" id="3.30.470.160">
    <property type="entry name" value="Inositol polyphosphate kinase"/>
    <property type="match status" value="1"/>
</dbReference>
<evidence type="ECO:0000256" key="5">
    <source>
        <dbReference type="ARBA" id="ARBA00022840"/>
    </source>
</evidence>
<evidence type="ECO:0000313" key="10">
    <source>
        <dbReference type="EMBL" id="CRH00517.1"/>
    </source>
</evidence>
<dbReference type="AlphaFoldDB" id="A0A1J1H7J3"/>
<dbReference type="GO" id="GO:0047326">
    <property type="term" value="F:inositol-1,3,4,6-tetrakisphosphate 5-kinase activity"/>
    <property type="evidence" value="ECO:0007669"/>
    <property type="project" value="RHEA"/>
</dbReference>
<keyword evidence="2 8" id="KW-0808">Transferase</keyword>
<sequence>MDEKVCISREGEIYKTCISDNYTYINNNNVNKNSKSYNMKNINISNQKKEKVSFNLNNTESIDKNECELINKRKNAVNNKLKIDIDIDIDIDMDTYANRFMNKKKRENVNIEEMNSNREKDVFTTDNDKTYEKNKSSEDDYIVANESDHNSIKNNNILNGNNNNDNINVLNDSILYNSINNDINKTENYVSRNNMMINNIKDMKMKMLQNYLIENDIIKNRTNIYDSYNFNYNSFKLMNEDSSSDDSNYERFDNENNFIENFNFLNISKVNIDKAYEIINMYLPCIDKNRKGKKKKNRNIYTNHDEILYSMSNLKLTGTSIILTNENSKFIYKVIPFFKNGEANFYINAFTSFNYIYKNHKKIKDNDNAYMNSEKGKQKNNLSFYNKIHEVCDNFQKISQNIIKKNSNILDYYKGVKHLNNSALSSSDLVSYDGIITSDDTAENMVEENNYNIKSHSLDNLSDHNSNYKEKDSLNSYFSKKLTSDFFRLENILKKGSNFYNTFEYAKTSIKSKLVNKKNSLYSEHIEINDHKIMKKQNSELNNKEQEIVKLNCNKNLNDEINENINVNSKENSCESINSNFVYNEINYKNFVKNIANENDKIFDVNLFKESNKKIDNLYQKDINLEKKKNNQHNSYRENFCEYKEYLHVDNKLSKIIENDNILNEKYILSFLVKHKLIPKCYDIVPVYKCTKSEKEEKKKVEISKSTFKENIKRILGNNENNKELNHYEKFYDTNLDNKKNKINDEKNLSEGIKSENKNILNKESLNQDLNNENNINEKQDSKFFGNETKLNENHKNKCKSEKESKNKGEEQWKVGNYSNLVNENIDNVHLALKLKKVCNKVRYFDQHILDLKLGYNTLKDNDLSFNEELLKASELLDWNEKEKYVKKWSKMKKKIRNFYTNTSDQHIIHISSKDLDLPSYFDKYDSNEIYCILKSWKQNVTSLKTTQKTLGFRICSLIYYMNYENILEDENVKRFYSDFILKKNIIERNERCETEKLKTYAEKKKLEIKECYEDINKRLKINRKLGLKLSEEQVLYFLTIFLKNVVYIILPKLLNLKLWLEEQSLYYFCSTSLLIIYDKKKPFSCDIKWIDFTYSFENLNYLKKRKKERINLDILFGLNNLIKLCKTIFFNNNLPPSISYFTNQENKQEYNI</sequence>
<dbReference type="VEuPathDB" id="PlasmoDB:PRELSG_1017100"/>
<proteinExistence type="inferred from homology"/>
<dbReference type="GeneID" id="39736637"/>
<dbReference type="Pfam" id="PF03770">
    <property type="entry name" value="IPK"/>
    <property type="match status" value="1"/>
</dbReference>
<evidence type="ECO:0000256" key="3">
    <source>
        <dbReference type="ARBA" id="ARBA00022741"/>
    </source>
</evidence>
<dbReference type="SUPFAM" id="SSF56104">
    <property type="entry name" value="SAICAR synthase-like"/>
    <property type="match status" value="1"/>
</dbReference>
<keyword evidence="3" id="KW-0547">Nucleotide-binding</keyword>
<gene>
    <name evidence="10" type="ORF">PRELSG_1017100</name>
</gene>
<dbReference type="InterPro" id="IPR005522">
    <property type="entry name" value="IPK"/>
</dbReference>
<dbReference type="EMBL" id="LN835305">
    <property type="protein sequence ID" value="CRH00517.1"/>
    <property type="molecule type" value="Genomic_DNA"/>
</dbReference>
<evidence type="ECO:0000256" key="9">
    <source>
        <dbReference type="SAM" id="MobiDB-lite"/>
    </source>
</evidence>
<dbReference type="GO" id="GO:0008440">
    <property type="term" value="F:inositol-1,4,5-trisphosphate 3-kinase activity"/>
    <property type="evidence" value="ECO:0007669"/>
    <property type="project" value="TreeGrafter"/>
</dbReference>
<dbReference type="PANTHER" id="PTHR12400">
    <property type="entry name" value="INOSITOL POLYPHOSPHATE KINASE"/>
    <property type="match status" value="1"/>
</dbReference>
<name>A0A1J1H7J3_PLARL</name>
<keyword evidence="11" id="KW-1185">Reference proteome</keyword>
<accession>A0A1J1H7J3</accession>
<dbReference type="GO" id="GO:0005524">
    <property type="term" value="F:ATP binding"/>
    <property type="evidence" value="ECO:0007669"/>
    <property type="project" value="UniProtKB-KW"/>
</dbReference>
<keyword evidence="4 8" id="KW-0418">Kinase</keyword>
<organism evidence="10 11">
    <name type="scientific">Plasmodium relictum</name>
    <dbReference type="NCBI Taxonomy" id="85471"/>
    <lineage>
        <taxon>Eukaryota</taxon>
        <taxon>Sar</taxon>
        <taxon>Alveolata</taxon>
        <taxon>Apicomplexa</taxon>
        <taxon>Aconoidasida</taxon>
        <taxon>Haemosporida</taxon>
        <taxon>Plasmodiidae</taxon>
        <taxon>Plasmodium</taxon>
        <taxon>Plasmodium (Haemamoeba)</taxon>
    </lineage>
</organism>
<evidence type="ECO:0000256" key="7">
    <source>
        <dbReference type="ARBA" id="ARBA00036525"/>
    </source>
</evidence>
<evidence type="ECO:0000256" key="8">
    <source>
        <dbReference type="RuleBase" id="RU363090"/>
    </source>
</evidence>
<dbReference type="GO" id="GO:0005634">
    <property type="term" value="C:nucleus"/>
    <property type="evidence" value="ECO:0007669"/>
    <property type="project" value="TreeGrafter"/>
</dbReference>
<reference evidence="10 11" key="1">
    <citation type="submission" date="2015-04" db="EMBL/GenBank/DDBJ databases">
        <authorList>
            <consortium name="Pathogen Informatics"/>
        </authorList>
    </citation>
    <scope>NUCLEOTIDE SEQUENCE [LARGE SCALE GENOMIC DNA]</scope>
    <source>
        <strain evidence="10 11">SGS1</strain>
    </source>
</reference>
<evidence type="ECO:0000256" key="4">
    <source>
        <dbReference type="ARBA" id="ARBA00022777"/>
    </source>
</evidence>
<feature type="region of interest" description="Disordered" evidence="9">
    <location>
        <begin position="792"/>
        <end position="811"/>
    </location>
</feature>
<dbReference type="GO" id="GO:0032958">
    <property type="term" value="P:inositol phosphate biosynthetic process"/>
    <property type="evidence" value="ECO:0007669"/>
    <property type="project" value="InterPro"/>
</dbReference>
<dbReference type="KEGG" id="prel:PRELSG_1017100"/>
<dbReference type="PANTHER" id="PTHR12400:SF51">
    <property type="entry name" value="INOSITOL POLYPHOSPHATE MULTIKINASE"/>
    <property type="match status" value="1"/>
</dbReference>
<comment type="catalytic activity">
    <reaction evidence="7">
        <text>1D-myo-inositol 1,3,4,6-tetrakisphosphate + ATP = 1D-myo-inositol 1,3,4,5,6-pentakisphosphate + ADP + H(+)</text>
        <dbReference type="Rhea" id="RHEA:12717"/>
        <dbReference type="ChEBI" id="CHEBI:15378"/>
        <dbReference type="ChEBI" id="CHEBI:30616"/>
        <dbReference type="ChEBI" id="CHEBI:57660"/>
        <dbReference type="ChEBI" id="CHEBI:57733"/>
        <dbReference type="ChEBI" id="CHEBI:456216"/>
        <dbReference type="EC" id="2.7.1.140"/>
    </reaction>
</comment>
<dbReference type="GO" id="GO:0005737">
    <property type="term" value="C:cytoplasm"/>
    <property type="evidence" value="ECO:0007669"/>
    <property type="project" value="TreeGrafter"/>
</dbReference>
<dbReference type="EC" id="2.7.-.-" evidence="8"/>
<dbReference type="OrthoDB" id="338650at2759"/>
<evidence type="ECO:0000256" key="1">
    <source>
        <dbReference type="ARBA" id="ARBA00007374"/>
    </source>
</evidence>
<dbReference type="RefSeq" id="XP_028533520.1">
    <property type="nucleotide sequence ID" value="XM_028677096.1"/>
</dbReference>
<dbReference type="Proteomes" id="UP000220158">
    <property type="component" value="Chromosome 10"/>
</dbReference>